<sequence>MSLYATSPNFAVWKTSRKTRRHRPIPATRPVEHVAANDCTDYKLLYYKLHNLELHPDILPGAKSLLLSFLSEALQCERHITKSTILELNIFTDVALNDFVQQELDAVTSEWHHYLARRKAGNPRELLPTADEARAWLLKITPLKLVDGAWLGHVHRMATSFATRKITKAAWQVLSEELGDGDLQKCHTYVYARLLEKIGISVPAPDSSEFMQHDGMNDVTVWRSALAQLLISLSPQEFLPEILGFSLHFEMLTLETLVAARELRELDIDPYYFTLHITIDNADTGHTAMASRIVTDYLKLVAEMRGNAAVDQEWKRIQAGYILSENIGREELKDILGTKVLEIFRAKSVACNRIHDHCPMSIKGRPLGMWLDPASFSRRDWQMDFLRCLADAKPWVLKGDSSRSRLMQQLAWGGRMFGAFTDREVGIVRDWIDSLAPPGSKTYTSFTGRIDLGRSIQLGQSHRRCLANPDVLGRDAPDADADADALRPLAADLRKLDIQKLLPIWFAHASLLEAFVSVPWPVANPTGCAVVRLLRAQYGFLPEPTGVHGVDEMSRTNHVDLVSIGCELISAVDPGRASPENMDDVLEQWPSSFAEGMLAAATKPRELQWRLLGMTHAFVQLHELLASSDALLFEPTRAALDAMRRREQESLAALMAGLRPGSLAYRDFANGCALAAREIKSCCK</sequence>
<dbReference type="AlphaFoldDB" id="A0A179G1H1"/>
<dbReference type="Proteomes" id="UP000078240">
    <property type="component" value="Unassembled WGS sequence"/>
</dbReference>
<dbReference type="SMART" id="SM01236">
    <property type="entry name" value="Haem_oxygenase_2"/>
    <property type="match status" value="1"/>
</dbReference>
<name>A0A179G1H1_PURLI</name>
<accession>A0A179G1H1</accession>
<dbReference type="EMBL" id="LSBH01000010">
    <property type="protein sequence ID" value="OAQ71557.1"/>
    <property type="molecule type" value="Genomic_DNA"/>
</dbReference>
<dbReference type="InterPro" id="IPR016084">
    <property type="entry name" value="Haem_Oase-like_multi-hlx"/>
</dbReference>
<reference evidence="1 2" key="1">
    <citation type="submission" date="2016-01" db="EMBL/GenBank/DDBJ databases">
        <title>Biosynthesis of antibiotic leucinostatins and their inhibition on Phytophthora in bio-control Purpureocillium lilacinum.</title>
        <authorList>
            <person name="Wang G."/>
            <person name="Liu Z."/>
            <person name="Lin R."/>
            <person name="Li E."/>
            <person name="Mao Z."/>
            <person name="Ling J."/>
            <person name="Yin W."/>
            <person name="Xie B."/>
        </authorList>
    </citation>
    <scope>NUCLEOTIDE SEQUENCE [LARGE SCALE GENOMIC DNA]</scope>
    <source>
        <strain evidence="1">PLBJ-1</strain>
    </source>
</reference>
<proteinExistence type="predicted"/>
<evidence type="ECO:0000313" key="2">
    <source>
        <dbReference type="Proteomes" id="UP000078240"/>
    </source>
</evidence>
<organism evidence="1 2">
    <name type="scientific">Purpureocillium lilacinum</name>
    <name type="common">Paecilomyces lilacinus</name>
    <dbReference type="NCBI Taxonomy" id="33203"/>
    <lineage>
        <taxon>Eukaryota</taxon>
        <taxon>Fungi</taxon>
        <taxon>Dikarya</taxon>
        <taxon>Ascomycota</taxon>
        <taxon>Pezizomycotina</taxon>
        <taxon>Sordariomycetes</taxon>
        <taxon>Hypocreomycetidae</taxon>
        <taxon>Hypocreales</taxon>
        <taxon>Ophiocordycipitaceae</taxon>
        <taxon>Purpureocillium</taxon>
    </lineage>
</organism>
<dbReference type="Gene3D" id="1.20.910.10">
    <property type="entry name" value="Heme oxygenase-like"/>
    <property type="match status" value="1"/>
</dbReference>
<evidence type="ECO:0000313" key="1">
    <source>
        <dbReference type="EMBL" id="OAQ71557.1"/>
    </source>
</evidence>
<protein>
    <submittedName>
        <fullName evidence="1">ABC transporter</fullName>
    </submittedName>
</protein>
<comment type="caution">
    <text evidence="1">The sequence shown here is derived from an EMBL/GenBank/DDBJ whole genome shotgun (WGS) entry which is preliminary data.</text>
</comment>
<gene>
    <name evidence="1" type="ORF">VFPBJ_10336</name>
</gene>
<dbReference type="Pfam" id="PF14518">
    <property type="entry name" value="Haem_oxygenas_2"/>
    <property type="match status" value="1"/>
</dbReference>